<gene>
    <name evidence="3" type="ORF">GGQ63_002359</name>
</gene>
<dbReference type="InterPro" id="IPR041649">
    <property type="entry name" value="NepR"/>
</dbReference>
<evidence type="ECO:0000313" key="3">
    <source>
        <dbReference type="EMBL" id="MBB5753293.1"/>
    </source>
</evidence>
<proteinExistence type="predicted"/>
<feature type="region of interest" description="Disordered" evidence="1">
    <location>
        <begin position="1"/>
        <end position="36"/>
    </location>
</feature>
<dbReference type="EMBL" id="JACHOO010000004">
    <property type="protein sequence ID" value="MBB5753293.1"/>
    <property type="molecule type" value="Genomic_DNA"/>
</dbReference>
<protein>
    <recommendedName>
        <fullName evidence="2">Anti-sigma factor NepR domain-containing protein</fullName>
    </recommendedName>
</protein>
<dbReference type="Pfam" id="PF18557">
    <property type="entry name" value="NepR"/>
    <property type="match status" value="1"/>
</dbReference>
<dbReference type="RefSeq" id="WP_183855964.1">
    <property type="nucleotide sequence ID" value="NZ_JACHOO010000004.1"/>
</dbReference>
<reference evidence="3 4" key="1">
    <citation type="submission" date="2020-08" db="EMBL/GenBank/DDBJ databases">
        <title>Genomic Encyclopedia of Type Strains, Phase IV (KMG-IV): sequencing the most valuable type-strain genomes for metagenomic binning, comparative biology and taxonomic classification.</title>
        <authorList>
            <person name="Goeker M."/>
        </authorList>
    </citation>
    <scope>NUCLEOTIDE SEQUENCE [LARGE SCALE GENOMIC DNA]</scope>
    <source>
        <strain evidence="3 4">DSM 16268</strain>
    </source>
</reference>
<dbReference type="Proteomes" id="UP000523821">
    <property type="component" value="Unassembled WGS sequence"/>
</dbReference>
<name>A0A7W9L2A0_9HYPH</name>
<sequence length="81" mass="8731">MTSGPDSVSKDKNEGLRTPFPGAEPPAAKEVGPRKEDWIGRQLRRVFDDALAEPLPDDIMSLLESIDSKIATKAAPDGEPT</sequence>
<accession>A0A7W9L2A0</accession>
<dbReference type="AlphaFoldDB" id="A0A7W9L2A0"/>
<comment type="caution">
    <text evidence="3">The sequence shown here is derived from an EMBL/GenBank/DDBJ whole genome shotgun (WGS) entry which is preliminary data.</text>
</comment>
<evidence type="ECO:0000256" key="1">
    <source>
        <dbReference type="SAM" id="MobiDB-lite"/>
    </source>
</evidence>
<keyword evidence="4" id="KW-1185">Reference proteome</keyword>
<evidence type="ECO:0000259" key="2">
    <source>
        <dbReference type="Pfam" id="PF18557"/>
    </source>
</evidence>
<feature type="domain" description="Anti-sigma factor NepR" evidence="2">
    <location>
        <begin position="37"/>
        <end position="68"/>
    </location>
</feature>
<organism evidence="3 4">
    <name type="scientific">Prosthecomicrobium pneumaticum</name>
    <dbReference type="NCBI Taxonomy" id="81895"/>
    <lineage>
        <taxon>Bacteria</taxon>
        <taxon>Pseudomonadati</taxon>
        <taxon>Pseudomonadota</taxon>
        <taxon>Alphaproteobacteria</taxon>
        <taxon>Hyphomicrobiales</taxon>
        <taxon>Kaistiaceae</taxon>
        <taxon>Prosthecomicrobium</taxon>
    </lineage>
</organism>
<evidence type="ECO:0000313" key="4">
    <source>
        <dbReference type="Proteomes" id="UP000523821"/>
    </source>
</evidence>